<evidence type="ECO:0000313" key="3">
    <source>
        <dbReference type="Proteomes" id="UP000182444"/>
    </source>
</evidence>
<dbReference type="GeneID" id="2911825"/>
<dbReference type="AlphaFoldDB" id="A0A1H6PQ90"/>
<evidence type="ECO:0000313" key="2">
    <source>
        <dbReference type="EMBL" id="RDW28198.1"/>
    </source>
</evidence>
<sequence length="407" mass="44393">MDYLLTLPSVRDRSTAVFNQAKVDKLTNFTADFEKLPAVAEYVHKLIERDYQSDASRIPPHGRWQHFDVGHKRLEPLIESWEKKGVSKDEVAARLVDLFVVSVLLDAGAGPTWKYTEGSGEQTGRSEGIAIASLDMFAAGIFGDPDIVTGPGLERLTLSQLSDGFQVSKTNPMDGLEGRYNLLVRLGKALIASPELFGPSARPGHLITYLKSTEEPIEIATLWEALMKGLGPIWPAGRLKINGKALGDAWVCSSLPNPSGDEAGSVTPFHKLTQWLTYSILVPMKEYGGLKFVGEEQLTGLPEYRNGGLLVDFGVLTLKPEALKQSLSGANDLPKFEPSSDVIVEWRALTVGFLDALLPMVNAMLETPLVLPQLLEAGTWKAGREIAKEKRSNGGPPIEIQSDGTVF</sequence>
<dbReference type="OrthoDB" id="2153176at2759"/>
<dbReference type="PANTHER" id="PTHR31687">
    <property type="match status" value="1"/>
</dbReference>
<name>A0A1H6PQ90_YARLL</name>
<evidence type="ECO:0000313" key="1">
    <source>
        <dbReference type="EMBL" id="AOW05712.1"/>
    </source>
</evidence>
<dbReference type="Proteomes" id="UP000256601">
    <property type="component" value="Unassembled WGS sequence"/>
</dbReference>
<gene>
    <name evidence="2" type="ORF">B0I71DRAFT_127728</name>
    <name evidence="1" type="ORF">YALI1_E24487g</name>
</gene>
<dbReference type="KEGG" id="yli:2911825"/>
<dbReference type="OMA" id="VPMFTAD"/>
<dbReference type="RefSeq" id="XP_504196.1">
    <property type="nucleotide sequence ID" value="XM_504196.1"/>
</dbReference>
<organism evidence="1 3">
    <name type="scientific">Yarrowia lipolytica</name>
    <name type="common">Candida lipolytica</name>
    <dbReference type="NCBI Taxonomy" id="4952"/>
    <lineage>
        <taxon>Eukaryota</taxon>
        <taxon>Fungi</taxon>
        <taxon>Dikarya</taxon>
        <taxon>Ascomycota</taxon>
        <taxon>Saccharomycotina</taxon>
        <taxon>Dipodascomycetes</taxon>
        <taxon>Dipodascales</taxon>
        <taxon>Dipodascales incertae sedis</taxon>
        <taxon>Yarrowia</taxon>
    </lineage>
</organism>
<dbReference type="Proteomes" id="UP000182444">
    <property type="component" value="Chromosome 1E"/>
</dbReference>
<dbReference type="VEuPathDB" id="FungiDB:YALI0_E20647g"/>
<reference evidence="2 4" key="2">
    <citation type="submission" date="2018-07" db="EMBL/GenBank/DDBJ databases">
        <title>Draft Genome Assemblies for Five Robust Yarrowia lipolytica Strains Exhibiting High Lipid Production and Pentose Sugar Utilization and Sugar Alcohol Secretion from Undetoxified Lignocellulosic Biomass Hydrolysates.</title>
        <authorList>
            <consortium name="DOE Joint Genome Institute"/>
            <person name="Walker C."/>
            <person name="Ryu S."/>
            <person name="Na H."/>
            <person name="Zane M."/>
            <person name="LaButti K."/>
            <person name="Lipzen A."/>
            <person name="Haridas S."/>
            <person name="Barry K."/>
            <person name="Grigoriev I.V."/>
            <person name="Quarterman J."/>
            <person name="Slininger P."/>
            <person name="Dien B."/>
            <person name="Trinh C.T."/>
        </authorList>
    </citation>
    <scope>NUCLEOTIDE SEQUENCE [LARGE SCALE GENOMIC DNA]</scope>
    <source>
        <strain evidence="2 4">YB392</strain>
    </source>
</reference>
<protein>
    <submittedName>
        <fullName evidence="1">Uncharacterized protein</fullName>
    </submittedName>
</protein>
<accession>A0A1H6PQ90</accession>
<proteinExistence type="predicted"/>
<dbReference type="VEuPathDB" id="FungiDB:YALI1_E24487g"/>
<dbReference type="EMBL" id="CP017557">
    <property type="protein sequence ID" value="AOW05712.1"/>
    <property type="molecule type" value="Genomic_DNA"/>
</dbReference>
<evidence type="ECO:0000313" key="4">
    <source>
        <dbReference type="Proteomes" id="UP000256601"/>
    </source>
</evidence>
<dbReference type="eggNOG" id="ENOG502QR4F">
    <property type="taxonomic scope" value="Eukaryota"/>
</dbReference>
<dbReference type="EMBL" id="KZ858954">
    <property type="protein sequence ID" value="RDW28198.1"/>
    <property type="molecule type" value="Genomic_DNA"/>
</dbReference>
<reference evidence="1 3" key="1">
    <citation type="journal article" date="2016" name="PLoS ONE">
        <title>Sequence Assembly of Yarrowia lipolytica Strain W29/CLIB89 Shows Transposable Element Diversity.</title>
        <authorList>
            <person name="Magnan C."/>
            <person name="Yu J."/>
            <person name="Chang I."/>
            <person name="Jahn E."/>
            <person name="Kanomata Y."/>
            <person name="Wu J."/>
            <person name="Zeller M."/>
            <person name="Oakes M."/>
            <person name="Baldi P."/>
            <person name="Sandmeyer S."/>
        </authorList>
    </citation>
    <scope>NUCLEOTIDE SEQUENCE [LARGE SCALE GENOMIC DNA]</scope>
    <source>
        <strain evidence="1">CLIB89</strain>
        <strain evidence="3">CLIB89(W29)</strain>
    </source>
</reference>
<dbReference type="Pfam" id="PF07958">
    <property type="entry name" value="DUF1688"/>
    <property type="match status" value="1"/>
</dbReference>
<dbReference type="PANTHER" id="PTHR31687:SF3">
    <property type="entry name" value="PROTEIN URG3"/>
    <property type="match status" value="1"/>
</dbReference>
<dbReference type="InterPro" id="IPR012469">
    <property type="entry name" value="DUF1688"/>
</dbReference>